<dbReference type="Gene3D" id="3.20.20.150">
    <property type="entry name" value="Divalent-metal-dependent TIM barrel enzymes"/>
    <property type="match status" value="1"/>
</dbReference>
<proteinExistence type="predicted"/>
<dbReference type="KEGG" id="kbs:EPA93_43705"/>
<dbReference type="EMBL" id="CP035758">
    <property type="protein sequence ID" value="QBD82513.1"/>
    <property type="molecule type" value="Genomic_DNA"/>
</dbReference>
<dbReference type="PANTHER" id="PTHR12110">
    <property type="entry name" value="HYDROXYPYRUVATE ISOMERASE"/>
    <property type="match status" value="1"/>
</dbReference>
<sequence length="281" mass="31906">MQASTNLRYPLAFTTLACPDWSWEQIVQKAVEYGYQGLELRGVEGEMDLTRSAPFTASRLAATKRELQERNLSIVCLDTSVRFERAEEISRNIAEGKRHIDLAEELGAPYIRVFGDHIENEQVREQIIQQVADGLLALAQHAHNTHVQVLLESHGDFARIANLLPVLQAANDPQVGVLWDVHHPYRFFAEPLAETYQKLKNRIKHVHLKDSVRSATEVRYCPLGEGDVPLGEVLQLLASGGYQGWLSFEWEKRWHPEIEEPEIALPGFVRVLQTLQGQLTN</sequence>
<dbReference type="OrthoDB" id="3185623at2"/>
<dbReference type="AlphaFoldDB" id="A0A4P6K3M4"/>
<protein>
    <submittedName>
        <fullName evidence="2">Sugar phosphate isomerase/epimerase</fullName>
    </submittedName>
</protein>
<dbReference type="PANTHER" id="PTHR12110:SF41">
    <property type="entry name" value="INOSOSE DEHYDRATASE"/>
    <property type="match status" value="1"/>
</dbReference>
<keyword evidence="3" id="KW-1185">Reference proteome</keyword>
<dbReference type="Proteomes" id="UP000290365">
    <property type="component" value="Chromosome"/>
</dbReference>
<dbReference type="SUPFAM" id="SSF51658">
    <property type="entry name" value="Xylose isomerase-like"/>
    <property type="match status" value="1"/>
</dbReference>
<evidence type="ECO:0000313" key="3">
    <source>
        <dbReference type="Proteomes" id="UP000290365"/>
    </source>
</evidence>
<dbReference type="InterPro" id="IPR050312">
    <property type="entry name" value="IolE/XylAMocC-like"/>
</dbReference>
<feature type="domain" description="Xylose isomerase-like TIM barrel" evidence="1">
    <location>
        <begin position="27"/>
        <end position="257"/>
    </location>
</feature>
<keyword evidence="2" id="KW-0413">Isomerase</keyword>
<name>A0A4P6K3M4_KTERU</name>
<dbReference type="Pfam" id="PF01261">
    <property type="entry name" value="AP_endonuc_2"/>
    <property type="match status" value="1"/>
</dbReference>
<gene>
    <name evidence="2" type="ORF">EPA93_43705</name>
</gene>
<dbReference type="InterPro" id="IPR036237">
    <property type="entry name" value="Xyl_isomerase-like_sf"/>
</dbReference>
<evidence type="ECO:0000313" key="2">
    <source>
        <dbReference type="EMBL" id="QBD82513.1"/>
    </source>
</evidence>
<dbReference type="RefSeq" id="WP_129893582.1">
    <property type="nucleotide sequence ID" value="NZ_CP035758.1"/>
</dbReference>
<dbReference type="GO" id="GO:0016853">
    <property type="term" value="F:isomerase activity"/>
    <property type="evidence" value="ECO:0007669"/>
    <property type="project" value="UniProtKB-KW"/>
</dbReference>
<accession>A0A4P6K3M4</accession>
<reference evidence="2 3" key="1">
    <citation type="submission" date="2019-01" db="EMBL/GenBank/DDBJ databases">
        <title>Ktedonosporobacter rubrisoli SCAWS-G2.</title>
        <authorList>
            <person name="Huang Y."/>
            <person name="Yan B."/>
        </authorList>
    </citation>
    <scope>NUCLEOTIDE SEQUENCE [LARGE SCALE GENOMIC DNA]</scope>
    <source>
        <strain evidence="2 3">SCAWS-G2</strain>
    </source>
</reference>
<dbReference type="InterPro" id="IPR013022">
    <property type="entry name" value="Xyl_isomerase-like_TIM-brl"/>
</dbReference>
<evidence type="ECO:0000259" key="1">
    <source>
        <dbReference type="Pfam" id="PF01261"/>
    </source>
</evidence>
<organism evidence="2 3">
    <name type="scientific">Ktedonosporobacter rubrisoli</name>
    <dbReference type="NCBI Taxonomy" id="2509675"/>
    <lineage>
        <taxon>Bacteria</taxon>
        <taxon>Bacillati</taxon>
        <taxon>Chloroflexota</taxon>
        <taxon>Ktedonobacteria</taxon>
        <taxon>Ktedonobacterales</taxon>
        <taxon>Ktedonosporobacteraceae</taxon>
        <taxon>Ktedonosporobacter</taxon>
    </lineage>
</organism>